<dbReference type="InterPro" id="IPR028974">
    <property type="entry name" value="TSP_type-3_rpt"/>
</dbReference>
<reference evidence="13 14" key="1">
    <citation type="journal article" date="2019" name="ISME J.">
        <title>Candidatus Macondimonas diazotrophica, a novel gammaproteobacterial genus dominating crude-oil-contaminated coastal sediments.</title>
        <authorList>
            <person name="Karthikeyan S."/>
            <person name="Konstantinidis K."/>
        </authorList>
    </citation>
    <scope>NUCLEOTIDE SEQUENCE [LARGE SCALE GENOMIC DNA]</scope>
    <source>
        <strain evidence="13 14">KTK01</strain>
    </source>
</reference>
<evidence type="ECO:0000256" key="8">
    <source>
        <dbReference type="ARBA" id="ARBA00023136"/>
    </source>
</evidence>
<organism evidence="13 14">
    <name type="scientific">Candidatus Macondimonas diazotrophica</name>
    <dbReference type="NCBI Taxonomy" id="2305248"/>
    <lineage>
        <taxon>Bacteria</taxon>
        <taxon>Pseudomonadati</taxon>
        <taxon>Pseudomonadota</taxon>
        <taxon>Gammaproteobacteria</taxon>
        <taxon>Chromatiales</taxon>
        <taxon>Ectothiorhodospiraceae</taxon>
        <taxon>Candidatus Macondimonas</taxon>
    </lineage>
</organism>
<dbReference type="PRINTS" id="PR01021">
    <property type="entry name" value="OMPADOMAIN"/>
</dbReference>
<keyword evidence="2" id="KW-0813">Transport</keyword>
<dbReference type="InterPro" id="IPR050330">
    <property type="entry name" value="Bact_OuterMem_StrucFunc"/>
</dbReference>
<evidence type="ECO:0000259" key="12">
    <source>
        <dbReference type="PROSITE" id="PS51123"/>
    </source>
</evidence>
<dbReference type="GO" id="GO:0015288">
    <property type="term" value="F:porin activity"/>
    <property type="evidence" value="ECO:0007669"/>
    <property type="project" value="UniProtKB-KW"/>
</dbReference>
<keyword evidence="5 11" id="KW-0732">Signal</keyword>
<dbReference type="GO" id="GO:0009279">
    <property type="term" value="C:cell outer membrane"/>
    <property type="evidence" value="ECO:0007669"/>
    <property type="project" value="UniProtKB-SubCell"/>
</dbReference>
<keyword evidence="7" id="KW-0626">Porin</keyword>
<dbReference type="Gene3D" id="3.30.1330.60">
    <property type="entry name" value="OmpA-like domain"/>
    <property type="match status" value="1"/>
</dbReference>
<dbReference type="EMBL" id="SRIO01000012">
    <property type="protein sequence ID" value="TFZ82099.1"/>
    <property type="molecule type" value="Genomic_DNA"/>
</dbReference>
<evidence type="ECO:0000313" key="14">
    <source>
        <dbReference type="Proteomes" id="UP000297890"/>
    </source>
</evidence>
<evidence type="ECO:0000256" key="10">
    <source>
        <dbReference type="PROSITE-ProRule" id="PRU00473"/>
    </source>
</evidence>
<dbReference type="GO" id="GO:0006811">
    <property type="term" value="P:monoatomic ion transport"/>
    <property type="evidence" value="ECO:0007669"/>
    <property type="project" value="UniProtKB-KW"/>
</dbReference>
<feature type="chain" id="PRO_5021505197" evidence="11">
    <location>
        <begin position="25"/>
        <end position="361"/>
    </location>
</feature>
<dbReference type="InterPro" id="IPR011250">
    <property type="entry name" value="OMP/PagP_B-barrel"/>
</dbReference>
<dbReference type="Pfam" id="PF13505">
    <property type="entry name" value="OMP_b-brl"/>
    <property type="match status" value="1"/>
</dbReference>
<dbReference type="PROSITE" id="PS01068">
    <property type="entry name" value="OMPA_1"/>
    <property type="match status" value="1"/>
</dbReference>
<dbReference type="RefSeq" id="WP_135282208.1">
    <property type="nucleotide sequence ID" value="NZ_SRIO01000012.1"/>
</dbReference>
<evidence type="ECO:0000313" key="13">
    <source>
        <dbReference type="EMBL" id="TFZ82099.1"/>
    </source>
</evidence>
<dbReference type="PANTHER" id="PTHR30329:SF21">
    <property type="entry name" value="LIPOPROTEIN YIAD-RELATED"/>
    <property type="match status" value="1"/>
</dbReference>
<evidence type="ECO:0000256" key="4">
    <source>
        <dbReference type="ARBA" id="ARBA00022692"/>
    </source>
</evidence>
<keyword evidence="3" id="KW-1134">Transmembrane beta strand</keyword>
<dbReference type="Pfam" id="PF00691">
    <property type="entry name" value="OmpA"/>
    <property type="match status" value="1"/>
</dbReference>
<evidence type="ECO:0000256" key="1">
    <source>
        <dbReference type="ARBA" id="ARBA00004571"/>
    </source>
</evidence>
<keyword evidence="8 10" id="KW-0472">Membrane</keyword>
<dbReference type="AlphaFoldDB" id="A0A4Z0F728"/>
<name>A0A4Z0F728_9GAMM</name>
<dbReference type="InterPro" id="IPR006665">
    <property type="entry name" value="OmpA-like"/>
</dbReference>
<dbReference type="InterPro" id="IPR027385">
    <property type="entry name" value="Beta-barrel_OMP"/>
</dbReference>
<dbReference type="Gene3D" id="2.40.160.20">
    <property type="match status" value="1"/>
</dbReference>
<dbReference type="SUPFAM" id="SSF103647">
    <property type="entry name" value="TSP type-3 repeat"/>
    <property type="match status" value="1"/>
</dbReference>
<dbReference type="PROSITE" id="PS51123">
    <property type="entry name" value="OMPA_2"/>
    <property type="match status" value="1"/>
</dbReference>
<comment type="caution">
    <text evidence="13">The sequence shown here is derived from an EMBL/GenBank/DDBJ whole genome shotgun (WGS) entry which is preliminary data.</text>
</comment>
<keyword evidence="14" id="KW-1185">Reference proteome</keyword>
<dbReference type="Proteomes" id="UP000297890">
    <property type="component" value="Unassembled WGS sequence"/>
</dbReference>
<keyword evidence="6" id="KW-0406">Ion transport</keyword>
<dbReference type="InterPro" id="IPR036737">
    <property type="entry name" value="OmpA-like_sf"/>
</dbReference>
<sequence>MKSQLKKLTGASALLLLAAPAAHAVVESGFVVSPGAVYQWFDDDAAGVEDDVGYRLGLGYQFTPHWVLELVGSRVDTEVEGADGVDFEMTQATLDLMYNFMPEWTVTPYALLSAGYAWYEADGFKKIDPNLEDFDEDEPVIGAGLGLKANLTDNLFARLDGRYVSYTDSNIDDYIAHLVIGYTFGEAAAPAPAPAPVMMEEPVDGDADGDGIPDSRDKCPGTSAGAKVDADGCYIIIEKPVTIRLEVLFDFDKSVVKPEYYPEIKKVADFMKQYPMTDTVIEGHTDSIGTNAYNLSLSQRRAEAVRQVLIDQFNVDASRLTSVGYGEERPIADNRTAEGRQLNRRVVAVVSATKKEKVRAE</sequence>
<evidence type="ECO:0000256" key="2">
    <source>
        <dbReference type="ARBA" id="ARBA00022448"/>
    </source>
</evidence>
<keyword evidence="9" id="KW-0998">Cell outer membrane</keyword>
<evidence type="ECO:0000256" key="3">
    <source>
        <dbReference type="ARBA" id="ARBA00022452"/>
    </source>
</evidence>
<protein>
    <submittedName>
        <fullName evidence="13">OmpA family protein</fullName>
    </submittedName>
</protein>
<dbReference type="GO" id="GO:0005509">
    <property type="term" value="F:calcium ion binding"/>
    <property type="evidence" value="ECO:0007669"/>
    <property type="project" value="InterPro"/>
</dbReference>
<dbReference type="SUPFAM" id="SSF56925">
    <property type="entry name" value="OMPA-like"/>
    <property type="match status" value="1"/>
</dbReference>
<dbReference type="CDD" id="cd07185">
    <property type="entry name" value="OmpA_C-like"/>
    <property type="match status" value="1"/>
</dbReference>
<evidence type="ECO:0000256" key="9">
    <source>
        <dbReference type="ARBA" id="ARBA00023237"/>
    </source>
</evidence>
<gene>
    <name evidence="13" type="ORF">E4680_09685</name>
</gene>
<dbReference type="PANTHER" id="PTHR30329">
    <property type="entry name" value="STATOR ELEMENT OF FLAGELLAR MOTOR COMPLEX"/>
    <property type="match status" value="1"/>
</dbReference>
<dbReference type="InterPro" id="IPR006690">
    <property type="entry name" value="OMPA-like_CS"/>
</dbReference>
<comment type="subcellular location">
    <subcellularLocation>
        <location evidence="1">Cell outer membrane</location>
        <topology evidence="1">Multi-pass membrane protein</topology>
    </subcellularLocation>
</comment>
<evidence type="ECO:0000256" key="6">
    <source>
        <dbReference type="ARBA" id="ARBA00023065"/>
    </source>
</evidence>
<feature type="signal peptide" evidence="11">
    <location>
        <begin position="1"/>
        <end position="24"/>
    </location>
</feature>
<dbReference type="InterPro" id="IPR006664">
    <property type="entry name" value="OMP_bac"/>
</dbReference>
<proteinExistence type="predicted"/>
<dbReference type="SUPFAM" id="SSF103088">
    <property type="entry name" value="OmpA-like"/>
    <property type="match status" value="1"/>
</dbReference>
<evidence type="ECO:0000256" key="7">
    <source>
        <dbReference type="ARBA" id="ARBA00023114"/>
    </source>
</evidence>
<keyword evidence="4" id="KW-0812">Transmembrane</keyword>
<evidence type="ECO:0000256" key="11">
    <source>
        <dbReference type="SAM" id="SignalP"/>
    </source>
</evidence>
<accession>A0A4Z0F728</accession>
<dbReference type="OrthoDB" id="9805832at2"/>
<evidence type="ECO:0000256" key="5">
    <source>
        <dbReference type="ARBA" id="ARBA00022729"/>
    </source>
</evidence>
<feature type="domain" description="OmpA-like" evidence="12">
    <location>
        <begin position="236"/>
        <end position="354"/>
    </location>
</feature>
<dbReference type="GO" id="GO:0046930">
    <property type="term" value="C:pore complex"/>
    <property type="evidence" value="ECO:0007669"/>
    <property type="project" value="UniProtKB-KW"/>
</dbReference>